<proteinExistence type="predicted"/>
<organism evidence="1 2">
    <name type="scientific">Mycena venus</name>
    <dbReference type="NCBI Taxonomy" id="2733690"/>
    <lineage>
        <taxon>Eukaryota</taxon>
        <taxon>Fungi</taxon>
        <taxon>Dikarya</taxon>
        <taxon>Basidiomycota</taxon>
        <taxon>Agaricomycotina</taxon>
        <taxon>Agaricomycetes</taxon>
        <taxon>Agaricomycetidae</taxon>
        <taxon>Agaricales</taxon>
        <taxon>Marasmiineae</taxon>
        <taxon>Mycenaceae</taxon>
        <taxon>Mycena</taxon>
    </lineage>
</organism>
<dbReference type="EMBL" id="JACAZI010000016">
    <property type="protein sequence ID" value="KAF7342949.1"/>
    <property type="molecule type" value="Genomic_DNA"/>
</dbReference>
<evidence type="ECO:0000313" key="1">
    <source>
        <dbReference type="EMBL" id="KAF7342949.1"/>
    </source>
</evidence>
<sequence>MTTLVFEKNSMLETTILCNSVPAYTVSTRWPASLTDIRVAGTDALVAQINPKTLLPDTVLFADAYDGKELRVSKWLRHAKLRDGSTAHVLSLGGERQLLTAHEKYGLSLRALETGSILAHWRPEMNSSPLALVISPDIEKYETEILAAFLFEEGRIRASDAQNTKPNVNAMVFTSSTMGVGVGQM</sequence>
<dbReference type="AlphaFoldDB" id="A0A8H6XM68"/>
<gene>
    <name evidence="1" type="ORF">MVEN_01724900</name>
</gene>
<protein>
    <submittedName>
        <fullName evidence="1">Uncharacterized protein</fullName>
    </submittedName>
</protein>
<keyword evidence="2" id="KW-1185">Reference proteome</keyword>
<evidence type="ECO:0000313" key="2">
    <source>
        <dbReference type="Proteomes" id="UP000620124"/>
    </source>
</evidence>
<dbReference type="Proteomes" id="UP000620124">
    <property type="component" value="Unassembled WGS sequence"/>
</dbReference>
<reference evidence="1" key="1">
    <citation type="submission" date="2020-05" db="EMBL/GenBank/DDBJ databases">
        <title>Mycena genomes resolve the evolution of fungal bioluminescence.</title>
        <authorList>
            <person name="Tsai I.J."/>
        </authorList>
    </citation>
    <scope>NUCLEOTIDE SEQUENCE</scope>
    <source>
        <strain evidence="1">CCC161011</strain>
    </source>
</reference>
<comment type="caution">
    <text evidence="1">The sequence shown here is derived from an EMBL/GenBank/DDBJ whole genome shotgun (WGS) entry which is preliminary data.</text>
</comment>
<accession>A0A8H6XM68</accession>
<name>A0A8H6XM68_9AGAR</name>
<dbReference type="OrthoDB" id="3256331at2759"/>